<feature type="transmembrane region" description="Helical" evidence="1">
    <location>
        <begin position="178"/>
        <end position="205"/>
    </location>
</feature>
<reference evidence="2" key="1">
    <citation type="journal article" date="2020" name="mSystems">
        <title>Genome- and Community-Level Interaction Insights into Carbon Utilization and Element Cycling Functions of Hydrothermarchaeota in Hydrothermal Sediment.</title>
        <authorList>
            <person name="Zhou Z."/>
            <person name="Liu Y."/>
            <person name="Xu W."/>
            <person name="Pan J."/>
            <person name="Luo Z.H."/>
            <person name="Li M."/>
        </authorList>
    </citation>
    <scope>NUCLEOTIDE SEQUENCE [LARGE SCALE GENOMIC DNA]</scope>
    <source>
        <strain evidence="2">SpSt-289</strain>
    </source>
</reference>
<feature type="transmembrane region" description="Helical" evidence="1">
    <location>
        <begin position="239"/>
        <end position="265"/>
    </location>
</feature>
<evidence type="ECO:0000256" key="1">
    <source>
        <dbReference type="SAM" id="Phobius"/>
    </source>
</evidence>
<evidence type="ECO:0000313" key="2">
    <source>
        <dbReference type="EMBL" id="HDX31183.1"/>
    </source>
</evidence>
<comment type="caution">
    <text evidence="2">The sequence shown here is derived from an EMBL/GenBank/DDBJ whole genome shotgun (WGS) entry which is preliminary data.</text>
</comment>
<protein>
    <recommendedName>
        <fullName evidence="3">Glycerophosphoryl diester phosphodiesterase membrane domain-containing protein</fullName>
    </recommendedName>
</protein>
<gene>
    <name evidence="2" type="ORF">ENQ20_06765</name>
</gene>
<organism evidence="2">
    <name type="scientific">Caldilinea aerophila</name>
    <dbReference type="NCBI Taxonomy" id="133453"/>
    <lineage>
        <taxon>Bacteria</taxon>
        <taxon>Bacillati</taxon>
        <taxon>Chloroflexota</taxon>
        <taxon>Caldilineae</taxon>
        <taxon>Caldilineales</taxon>
        <taxon>Caldilineaceae</taxon>
        <taxon>Caldilinea</taxon>
    </lineage>
</organism>
<proteinExistence type="predicted"/>
<feature type="transmembrane region" description="Helical" evidence="1">
    <location>
        <begin position="285"/>
        <end position="310"/>
    </location>
</feature>
<keyword evidence="1" id="KW-0812">Transmembrane</keyword>
<keyword evidence="1" id="KW-1133">Transmembrane helix</keyword>
<keyword evidence="1" id="KW-0472">Membrane</keyword>
<evidence type="ECO:0008006" key="3">
    <source>
        <dbReference type="Google" id="ProtNLM"/>
    </source>
</evidence>
<feature type="transmembrane region" description="Helical" evidence="1">
    <location>
        <begin position="74"/>
        <end position="99"/>
    </location>
</feature>
<accession>A0A7C1JA38</accession>
<feature type="transmembrane region" description="Helical" evidence="1">
    <location>
        <begin position="129"/>
        <end position="158"/>
    </location>
</feature>
<dbReference type="EMBL" id="DSMG01000077">
    <property type="protein sequence ID" value="HDX31183.1"/>
    <property type="molecule type" value="Genomic_DNA"/>
</dbReference>
<feature type="transmembrane region" description="Helical" evidence="1">
    <location>
        <begin position="24"/>
        <end position="43"/>
    </location>
</feature>
<sequence>MTASTSFSFLFGEAGRIYWSNRKLWVLGVLSALFGYSGVNVNINYEVRQPLNIEPRQMSQPMIALLLGERWQDWMILLAGLGLVALAWVIASFVLGAWVQGSLIRMVQGILQGEQIELRSAFRDAWRRITALVGVGLIGFLPALIVLGLTIATVAPILSTLLFRPLNEIGQMPEQALLSAFAPLFCLVPLLLCIGLPLMIVVGILHVGAQRACIIESLGAWASYRRAARLMRANLGHTVLATILLFFIGLVFGFITSAPAALLWIPIARAILQEAWTPSLIVNGVLLGIYLLFVNVGLGGWIAGFASTLWTRLYLNFLARDRAGSLLAPTPNIGAAA</sequence>
<dbReference type="AlphaFoldDB" id="A0A7C1JA38"/>
<name>A0A7C1JA38_9CHLR</name>